<dbReference type="Proteomes" id="UP001555826">
    <property type="component" value="Unassembled WGS sequence"/>
</dbReference>
<evidence type="ECO:0000313" key="5">
    <source>
        <dbReference type="EMBL" id="MEW9263724.1"/>
    </source>
</evidence>
<dbReference type="SUPFAM" id="SSF47413">
    <property type="entry name" value="lambda repressor-like DNA-binding domains"/>
    <property type="match status" value="1"/>
</dbReference>
<dbReference type="InterPro" id="IPR046335">
    <property type="entry name" value="LacI/GalR-like_sensor"/>
</dbReference>
<keyword evidence="2 5" id="KW-0238">DNA-binding</keyword>
<dbReference type="PANTHER" id="PTHR30146:SF153">
    <property type="entry name" value="LACTOSE OPERON REPRESSOR"/>
    <property type="match status" value="1"/>
</dbReference>
<dbReference type="CDD" id="cd01392">
    <property type="entry name" value="HTH_LacI"/>
    <property type="match status" value="1"/>
</dbReference>
<name>A0ABV3P281_9ACTN</name>
<organism evidence="5 6">
    <name type="scientific">Kineococcus endophyticus</name>
    <dbReference type="NCBI Taxonomy" id="1181883"/>
    <lineage>
        <taxon>Bacteria</taxon>
        <taxon>Bacillati</taxon>
        <taxon>Actinomycetota</taxon>
        <taxon>Actinomycetes</taxon>
        <taxon>Kineosporiales</taxon>
        <taxon>Kineosporiaceae</taxon>
        <taxon>Kineococcus</taxon>
    </lineage>
</organism>
<comment type="caution">
    <text evidence="5">The sequence shown here is derived from an EMBL/GenBank/DDBJ whole genome shotgun (WGS) entry which is preliminary data.</text>
</comment>
<evidence type="ECO:0000256" key="2">
    <source>
        <dbReference type="ARBA" id="ARBA00023125"/>
    </source>
</evidence>
<dbReference type="Pfam" id="PF13377">
    <property type="entry name" value="Peripla_BP_3"/>
    <property type="match status" value="1"/>
</dbReference>
<evidence type="ECO:0000256" key="1">
    <source>
        <dbReference type="ARBA" id="ARBA00023015"/>
    </source>
</evidence>
<dbReference type="PROSITE" id="PS50932">
    <property type="entry name" value="HTH_LACI_2"/>
    <property type="match status" value="1"/>
</dbReference>
<dbReference type="PANTHER" id="PTHR30146">
    <property type="entry name" value="LACI-RELATED TRANSCRIPTIONAL REPRESSOR"/>
    <property type="match status" value="1"/>
</dbReference>
<dbReference type="EMBL" id="JBFNQN010000002">
    <property type="protein sequence ID" value="MEW9263724.1"/>
    <property type="molecule type" value="Genomic_DNA"/>
</dbReference>
<keyword evidence="1" id="KW-0805">Transcription regulation</keyword>
<protein>
    <submittedName>
        <fullName evidence="5">LacI family DNA-binding transcriptional regulator</fullName>
    </submittedName>
</protein>
<dbReference type="InterPro" id="IPR028082">
    <property type="entry name" value="Peripla_BP_I"/>
</dbReference>
<dbReference type="InterPro" id="IPR000843">
    <property type="entry name" value="HTH_LacI"/>
</dbReference>
<dbReference type="Gene3D" id="3.40.50.2300">
    <property type="match status" value="2"/>
</dbReference>
<sequence length="341" mass="35546">MSTERTPTIRDVAARAGVSKSLVSLVLRGDPGVSPARRDAVTRAVDELGYQPNRVAQVLGTRRSGTVGVLLNDLRNPWFVDLLAGATATLDTVGLAPVLVDSATSRRVGGSPVDQLLRQQVDGIVVVGTTEDEEELRRAATVVPIVLAGTYEPADLGPGSGTAVDVVVNDDVEGAVAATRHCTDLGHTAVTHLQGPGRVGELRLQGYRKAMTAAGLEPTAVPGGMSEESGYAAARRVLTGTRRPTAIVAYNDLAAIGALSAAHDLGLRVPEDVSVVGYDNTYLAMIRHVSLTSVENGTLAIGVQAARFLAERIDGQAHAPRVHQVPASLVVRRTTSSPPAS</sequence>
<feature type="domain" description="HTH lacI-type" evidence="4">
    <location>
        <begin position="7"/>
        <end position="61"/>
    </location>
</feature>
<evidence type="ECO:0000313" key="6">
    <source>
        <dbReference type="Proteomes" id="UP001555826"/>
    </source>
</evidence>
<dbReference type="Pfam" id="PF00356">
    <property type="entry name" value="LacI"/>
    <property type="match status" value="1"/>
</dbReference>
<dbReference type="InterPro" id="IPR010982">
    <property type="entry name" value="Lambda_DNA-bd_dom_sf"/>
</dbReference>
<dbReference type="SMART" id="SM00354">
    <property type="entry name" value="HTH_LACI"/>
    <property type="match status" value="1"/>
</dbReference>
<dbReference type="CDD" id="cd06267">
    <property type="entry name" value="PBP1_LacI_sugar_binding-like"/>
    <property type="match status" value="1"/>
</dbReference>
<evidence type="ECO:0000259" key="4">
    <source>
        <dbReference type="PROSITE" id="PS50932"/>
    </source>
</evidence>
<gene>
    <name evidence="5" type="ORF">AB1207_03100</name>
</gene>
<dbReference type="Gene3D" id="1.10.260.40">
    <property type="entry name" value="lambda repressor-like DNA-binding domains"/>
    <property type="match status" value="1"/>
</dbReference>
<reference evidence="5 6" key="1">
    <citation type="submission" date="2024-07" db="EMBL/GenBank/DDBJ databases">
        <authorList>
            <person name="Thanompreechachai J."/>
            <person name="Duangmal K."/>
        </authorList>
    </citation>
    <scope>NUCLEOTIDE SEQUENCE [LARGE SCALE GENOMIC DNA]</scope>
    <source>
        <strain evidence="5 6">KCTC 19886</strain>
    </source>
</reference>
<accession>A0ABV3P281</accession>
<dbReference type="SUPFAM" id="SSF53822">
    <property type="entry name" value="Periplasmic binding protein-like I"/>
    <property type="match status" value="1"/>
</dbReference>
<keyword evidence="3" id="KW-0804">Transcription</keyword>
<evidence type="ECO:0000256" key="3">
    <source>
        <dbReference type="ARBA" id="ARBA00023163"/>
    </source>
</evidence>
<keyword evidence="6" id="KW-1185">Reference proteome</keyword>
<proteinExistence type="predicted"/>
<dbReference type="GO" id="GO:0003677">
    <property type="term" value="F:DNA binding"/>
    <property type="evidence" value="ECO:0007669"/>
    <property type="project" value="UniProtKB-KW"/>
</dbReference>